<dbReference type="Gene3D" id="3.10.450.360">
    <property type="match status" value="1"/>
</dbReference>
<evidence type="ECO:0000313" key="3">
    <source>
        <dbReference type="Proteomes" id="UP000029736"/>
    </source>
</evidence>
<dbReference type="Pfam" id="PF11396">
    <property type="entry name" value="PepSY_like"/>
    <property type="match status" value="1"/>
</dbReference>
<dbReference type="AlphaFoldDB" id="A0A098SBT5"/>
<dbReference type="OrthoDB" id="1121502at2"/>
<evidence type="ECO:0000259" key="1">
    <source>
        <dbReference type="Pfam" id="PF11396"/>
    </source>
</evidence>
<protein>
    <recommendedName>
        <fullName evidence="1">Putative beta-lactamase-inhibitor-like PepSY-like domain-containing protein</fullName>
    </recommendedName>
</protein>
<accession>A0A098SBT5</accession>
<dbReference type="Proteomes" id="UP000029736">
    <property type="component" value="Unassembled WGS sequence"/>
</dbReference>
<name>A0A098SBT5_9BACT</name>
<sequence>MTILLSVLISCSLFVAGDAVPPKVKDAFSRQYMDVPTATVTWGVEEEDFVATFLDARDRLAKAFFSAEGEWEETHTRLYPSQLPRPVRLYYEANHEDKDVSFIGSVQYADGSESYRIEWETYEAVHIEEISPEGALLESKRLSFTEGLDIW</sequence>
<dbReference type="InterPro" id="IPR021533">
    <property type="entry name" value="PepSY-like"/>
</dbReference>
<dbReference type="STRING" id="1524460.IX84_00955"/>
<evidence type="ECO:0000313" key="2">
    <source>
        <dbReference type="EMBL" id="KGE89636.1"/>
    </source>
</evidence>
<proteinExistence type="predicted"/>
<feature type="domain" description="Putative beta-lactamase-inhibitor-like PepSY-like" evidence="1">
    <location>
        <begin position="50"/>
        <end position="125"/>
    </location>
</feature>
<reference evidence="2 3" key="1">
    <citation type="journal article" date="2014" name="Int. J. Syst. Evol. Microbiol.">
        <title>Phaeodactylibacter xiamenensis gen. nov., sp. nov., a member of the family Saprospiraceae isolated from the marine alga Phaeodactylum tricornutum.</title>
        <authorList>
            <person name="Chen Z.Jr."/>
            <person name="Lei X."/>
            <person name="Lai Q."/>
            <person name="Li Y."/>
            <person name="Zhang B."/>
            <person name="Zhang J."/>
            <person name="Zhang H."/>
            <person name="Yang L."/>
            <person name="Zheng W."/>
            <person name="Tian Y."/>
            <person name="Yu Z."/>
            <person name="Xu H.Jr."/>
            <person name="Zheng T."/>
        </authorList>
    </citation>
    <scope>NUCLEOTIDE SEQUENCE [LARGE SCALE GENOMIC DNA]</scope>
    <source>
        <strain evidence="2 3">KD52</strain>
    </source>
</reference>
<dbReference type="SUPFAM" id="SSF160574">
    <property type="entry name" value="BT0923-like"/>
    <property type="match status" value="1"/>
</dbReference>
<keyword evidence="3" id="KW-1185">Reference proteome</keyword>
<gene>
    <name evidence="2" type="ORF">IX84_00955</name>
</gene>
<dbReference type="EMBL" id="JPOS01000003">
    <property type="protein sequence ID" value="KGE89636.1"/>
    <property type="molecule type" value="Genomic_DNA"/>
</dbReference>
<organism evidence="2 3">
    <name type="scientific">Phaeodactylibacter xiamenensis</name>
    <dbReference type="NCBI Taxonomy" id="1524460"/>
    <lineage>
        <taxon>Bacteria</taxon>
        <taxon>Pseudomonadati</taxon>
        <taxon>Bacteroidota</taxon>
        <taxon>Saprospiria</taxon>
        <taxon>Saprospirales</taxon>
        <taxon>Haliscomenobacteraceae</taxon>
        <taxon>Phaeodactylibacter</taxon>
    </lineage>
</organism>
<dbReference type="RefSeq" id="WP_044215777.1">
    <property type="nucleotide sequence ID" value="NZ_JBKAGJ010000048.1"/>
</dbReference>
<comment type="caution">
    <text evidence="2">The sequence shown here is derived from an EMBL/GenBank/DDBJ whole genome shotgun (WGS) entry which is preliminary data.</text>
</comment>